<organism evidence="3 4">
    <name type="scientific">Aquirhabdus parva</name>
    <dbReference type="NCBI Taxonomy" id="2283318"/>
    <lineage>
        <taxon>Bacteria</taxon>
        <taxon>Pseudomonadati</taxon>
        <taxon>Pseudomonadota</taxon>
        <taxon>Gammaproteobacteria</taxon>
        <taxon>Moraxellales</taxon>
        <taxon>Moraxellaceae</taxon>
        <taxon>Aquirhabdus</taxon>
    </lineage>
</organism>
<dbReference type="OrthoDB" id="9812349at2"/>
<dbReference type="GO" id="GO:0005886">
    <property type="term" value="C:plasma membrane"/>
    <property type="evidence" value="ECO:0007669"/>
    <property type="project" value="TreeGrafter"/>
</dbReference>
<reference evidence="3 4" key="1">
    <citation type="submission" date="2018-07" db="EMBL/GenBank/DDBJ databases">
        <title>Genome sequencing of Moraxellaceae gen. HYN0046.</title>
        <authorList>
            <person name="Kim M."/>
            <person name="Yi H."/>
        </authorList>
    </citation>
    <scope>NUCLEOTIDE SEQUENCE [LARGE SCALE GENOMIC DNA]</scope>
    <source>
        <strain evidence="3 4">HYN0046</strain>
    </source>
</reference>
<feature type="transmembrane region" description="Helical" evidence="2">
    <location>
        <begin position="149"/>
        <end position="170"/>
    </location>
</feature>
<feature type="transmembrane region" description="Helical" evidence="2">
    <location>
        <begin position="108"/>
        <end position="129"/>
    </location>
</feature>
<name>A0A345P375_9GAMM</name>
<feature type="region of interest" description="Disordered" evidence="1">
    <location>
        <begin position="191"/>
        <end position="212"/>
    </location>
</feature>
<evidence type="ECO:0000313" key="3">
    <source>
        <dbReference type="EMBL" id="AXI01734.1"/>
    </source>
</evidence>
<dbReference type="KEGG" id="mbah:HYN46_01810"/>
<feature type="transmembrane region" description="Helical" evidence="2">
    <location>
        <begin position="33"/>
        <end position="58"/>
    </location>
</feature>
<proteinExistence type="predicted"/>
<keyword evidence="2" id="KW-0812">Transmembrane</keyword>
<dbReference type="InterPro" id="IPR008523">
    <property type="entry name" value="DUF805"/>
</dbReference>
<dbReference type="EMBL" id="CP031222">
    <property type="protein sequence ID" value="AXI01734.1"/>
    <property type="molecule type" value="Genomic_DNA"/>
</dbReference>
<feature type="compositionally biased region" description="Low complexity" evidence="1">
    <location>
        <begin position="193"/>
        <end position="212"/>
    </location>
</feature>
<accession>A0A345P375</accession>
<dbReference type="Proteomes" id="UP000253940">
    <property type="component" value="Chromosome"/>
</dbReference>
<dbReference type="Pfam" id="PF05656">
    <property type="entry name" value="DUF805"/>
    <property type="match status" value="1"/>
</dbReference>
<dbReference type="AlphaFoldDB" id="A0A345P375"/>
<evidence type="ECO:0000256" key="1">
    <source>
        <dbReference type="SAM" id="MobiDB-lite"/>
    </source>
</evidence>
<dbReference type="PANTHER" id="PTHR34980:SF3">
    <property type="entry name" value="BLR8105 PROTEIN"/>
    <property type="match status" value="1"/>
</dbReference>
<protein>
    <submittedName>
        <fullName evidence="3">DUF805 domain-containing protein</fullName>
    </submittedName>
</protein>
<dbReference type="RefSeq" id="WP_114897844.1">
    <property type="nucleotide sequence ID" value="NZ_CP031222.1"/>
</dbReference>
<keyword evidence="4" id="KW-1185">Reference proteome</keyword>
<dbReference type="PANTHER" id="PTHR34980">
    <property type="entry name" value="INNER MEMBRANE PROTEIN-RELATED-RELATED"/>
    <property type="match status" value="1"/>
</dbReference>
<sequence>MTEQTYTPPPLLPNELTDDKPWSAKGRFGRLSYLAWTLVSTIAFYIILFPVAFVFGGFSALAGGSESSFAGLGIGLILAFAVLYIAFIYITIVYGIRRAHDINISGWWLLLFLIPIVNIIFGLYLLFARGTDGQNRFGPPRKTSEWEKILGWIYIALIPISIIFFAVFAIPAYQGYVTKLQETQHSQTIGNQTYTETSTTETTTAYPATPAS</sequence>
<gene>
    <name evidence="3" type="ORF">HYN46_01810</name>
</gene>
<keyword evidence="2" id="KW-1133">Transmembrane helix</keyword>
<evidence type="ECO:0000313" key="4">
    <source>
        <dbReference type="Proteomes" id="UP000253940"/>
    </source>
</evidence>
<feature type="transmembrane region" description="Helical" evidence="2">
    <location>
        <begin position="70"/>
        <end position="96"/>
    </location>
</feature>
<evidence type="ECO:0000256" key="2">
    <source>
        <dbReference type="SAM" id="Phobius"/>
    </source>
</evidence>
<keyword evidence="2" id="KW-0472">Membrane</keyword>